<sequence>MKPGDVVDTPYTATFSQQETTPNFFHTFPHRSHSLAASALPPSADPAYFQHSTANNTPVERVLLNKPTKKSAFTLMEVHFKGLLKGLVVGASLLPSLKAQYQVNTSSNVPTSASIAMPPIHIEAEYRQDSSDSSNPTDCPTNPLVDGLELREGSYLKATAEVGAFEHVLTTDLLNHLVFVQKVFMKSIQITATTPTNNAVRFETGKIDFELSNRVQRSRKEGSQSKPHEFKLPMENRIPKVFFQVKVDLNLALGTLIKNLMFEEAEAEFPHLASFGTSITLRNALQDEMISGASLNQEALLITLKRPIVFVLPSAFDKAILVWLNYRNAYEYWTEQRMALNKEIQQATQQVLTKLPPLALSESSLGVLFLQMTIDDLGICLPINPFTQKGFAVTREDSGLSGALVLTLESTQISACSYGSFVSKGKFTDFCLRFAEDFEVSWDDWKPEKASHECIMNALVVPNGTFEMCSRTTNSRQTTVSTQPQQKQQQPRYQPQQESPTKHQTPSSTHKSKTMPSENTEQMQQKCETTNAKWILNILWQMKGIDIHLDTNIGKRLNVVWNTLTSLAGEAQIHDAIINSRQNISIKVEQPSRQTSIFSSEDLPDFVYDLSLDPKTRTRLIEKEMNEQAKVVQDLKSLRASQNTIQEEERKLQGLEAALFHDFRQDIIKKFRSHHNPRKTYGASKLSVHSLDNRHVLKTSSLAPTKHQQADYEALSVPVTTPQQPQQQADQPEKELDVAPRHTNSSTGHYRTQSFDVSQLHSLGVRGANAAQIADKPDSLLFKHFPKLDFQKSAGRDLVAFEEETSPVVDNRSLLQEYGQQTKLQSDALPTFDIHSDEDEDEYEYYDDLASLNNPSDKTDAKLKNVMSKHNLQQQIVEPAVDFELDIRAEIDSGKCVLHPKEIKTEQLQTDYESAKRPATVWKVSPKSVDRRTRKRAKEGVTFTGVDILPSQINRLTMAQNNNTVFIIPGVDVKLHYNSRTVAASDDPLRNHSENTKKYLGFKRANLYIWCSIQKLPEEMLISTSLLDFLEQAIEPIPIEPLKRTAFKLNTPDTDFLIDTGSASSSALSKTQQPYASFPVEVVVYVRIQPSMVRFTCLPLSRVECLLRIPSLDIVFSTKKIEHSHSCDVDLLKEGMSKQSVTMLDNAEGVGGLSVSVCMNDFSLYIFHPYGGRQRRTSFTVSNGMESTAKSSSTGVSKSTLIHESRKDSLNLNVEFVKVNISRGRKIVQKDASTNANVVRFSLVCDIGSASFKYDMRRLLEILALPKAWYRRSLARRLFLGEEMAVYDSESDSDDASHFSSETSIVGSAIDANPDNTFSSGSTVPENSAKMAISKGTAVSSKNFTKGHKSFSQHKHPSQIQINKSLHYIPLQHSATNNMSQPLKTLNSWETLVLFSVNLPQLDVMVNMSNAMGNTVWTTKGLQCRGRLMIDSAGFKNVNMFAGLNSSKLEAKGGIIGGLIELQNVSGQALVKEVPDKEPKHRINTSLHILEMRLDYMGSTILITRISDLMVQLYDEWKLRGLPNINTKDFDVFDDQSILVFVHGKLSWDKLHMMISKSTTPDLLKMAHKLEEFFSQQLVSSKRVLSTFGTSVSTAKANKKNLAKEDEMPWLSEIKYHRHWQKVFQHLSCCKLANFSKMLPELGSMLGGSMNLLGKNITLACFHGINFRLVNF</sequence>
<organism evidence="4 5">
    <name type="scientific">Helobdella robusta</name>
    <name type="common">Californian leech</name>
    <dbReference type="NCBI Taxonomy" id="6412"/>
    <lineage>
        <taxon>Eukaryota</taxon>
        <taxon>Metazoa</taxon>
        <taxon>Spiralia</taxon>
        <taxon>Lophotrochozoa</taxon>
        <taxon>Annelida</taxon>
        <taxon>Clitellata</taxon>
        <taxon>Hirudinea</taxon>
        <taxon>Rhynchobdellida</taxon>
        <taxon>Glossiphoniidae</taxon>
        <taxon>Helobdella</taxon>
    </lineage>
</organism>
<dbReference type="RefSeq" id="XP_009011963.1">
    <property type="nucleotide sequence ID" value="XM_009013715.1"/>
</dbReference>
<gene>
    <name evidence="4" type="primary">20211583</name>
    <name evidence="3" type="ORF">HELRODRAFT_190394</name>
</gene>
<evidence type="ECO:0000313" key="4">
    <source>
        <dbReference type="EnsemblMetazoa" id="HelroP190394"/>
    </source>
</evidence>
<feature type="region of interest" description="Disordered" evidence="1">
    <location>
        <begin position="719"/>
        <end position="750"/>
    </location>
</feature>
<dbReference type="STRING" id="6412.T1FRY6"/>
<accession>T1FRY6</accession>
<dbReference type="InParanoid" id="T1FRY6"/>
<evidence type="ECO:0000313" key="5">
    <source>
        <dbReference type="Proteomes" id="UP000015101"/>
    </source>
</evidence>
<dbReference type="EMBL" id="KB095905">
    <property type="protein sequence ID" value="ESO10149.1"/>
    <property type="molecule type" value="Genomic_DNA"/>
</dbReference>
<proteinExistence type="predicted"/>
<protein>
    <recommendedName>
        <fullName evidence="2">Bridge-like lipid transfer protein family member 1 C-terminal domain-containing protein</fullName>
    </recommendedName>
</protein>
<dbReference type="EnsemblMetazoa" id="HelroT190394">
    <property type="protein sequence ID" value="HelroP190394"/>
    <property type="gene ID" value="HelroG190394"/>
</dbReference>
<dbReference type="OrthoDB" id="10051416at2759"/>
<dbReference type="EMBL" id="AMQM01002885">
    <property type="status" value="NOT_ANNOTATED_CDS"/>
    <property type="molecule type" value="Genomic_DNA"/>
</dbReference>
<dbReference type="eggNOG" id="KOG3596">
    <property type="taxonomic scope" value="Eukaryota"/>
</dbReference>
<dbReference type="InterPro" id="IPR056742">
    <property type="entry name" value="BLTP1_C"/>
</dbReference>
<feature type="compositionally biased region" description="Basic and acidic residues" evidence="1">
    <location>
        <begin position="731"/>
        <end position="740"/>
    </location>
</feature>
<dbReference type="PANTHER" id="PTHR31640:SF1">
    <property type="entry name" value="BRIDGE-LIKE LIPID TRANSFER PROTEIN FAMILY MEMBER 1"/>
    <property type="match status" value="1"/>
</dbReference>
<reference evidence="4" key="3">
    <citation type="submission" date="2015-06" db="UniProtKB">
        <authorList>
            <consortium name="EnsemblMetazoa"/>
        </authorList>
    </citation>
    <scope>IDENTIFICATION</scope>
</reference>
<reference evidence="5" key="1">
    <citation type="submission" date="2012-12" db="EMBL/GenBank/DDBJ databases">
        <authorList>
            <person name="Hellsten U."/>
            <person name="Grimwood J."/>
            <person name="Chapman J.A."/>
            <person name="Shapiro H."/>
            <person name="Aerts A."/>
            <person name="Otillar R.P."/>
            <person name="Terry A.Y."/>
            <person name="Boore J.L."/>
            <person name="Simakov O."/>
            <person name="Marletaz F."/>
            <person name="Cho S.-J."/>
            <person name="Edsinger-Gonzales E."/>
            <person name="Havlak P."/>
            <person name="Kuo D.-H."/>
            <person name="Larsson T."/>
            <person name="Lv J."/>
            <person name="Arendt D."/>
            <person name="Savage R."/>
            <person name="Osoegawa K."/>
            <person name="de Jong P."/>
            <person name="Lindberg D.R."/>
            <person name="Seaver E.C."/>
            <person name="Weisblat D.A."/>
            <person name="Putnam N.H."/>
            <person name="Grigoriev I.V."/>
            <person name="Rokhsar D.S."/>
        </authorList>
    </citation>
    <scope>NUCLEOTIDE SEQUENCE</scope>
</reference>
<dbReference type="KEGG" id="hro:HELRODRAFT_190394"/>
<feature type="compositionally biased region" description="Polar residues" evidence="1">
    <location>
        <begin position="498"/>
        <end position="526"/>
    </location>
</feature>
<dbReference type="Proteomes" id="UP000015101">
    <property type="component" value="Unassembled WGS sequence"/>
</dbReference>
<reference evidence="3 5" key="2">
    <citation type="journal article" date="2013" name="Nature">
        <title>Insights into bilaterian evolution from three spiralian genomes.</title>
        <authorList>
            <person name="Simakov O."/>
            <person name="Marletaz F."/>
            <person name="Cho S.J."/>
            <person name="Edsinger-Gonzales E."/>
            <person name="Havlak P."/>
            <person name="Hellsten U."/>
            <person name="Kuo D.H."/>
            <person name="Larsson T."/>
            <person name="Lv J."/>
            <person name="Arendt D."/>
            <person name="Savage R."/>
            <person name="Osoegawa K."/>
            <person name="de Jong P."/>
            <person name="Grimwood J."/>
            <person name="Chapman J.A."/>
            <person name="Shapiro H."/>
            <person name="Aerts A."/>
            <person name="Otillar R.P."/>
            <person name="Terry A.Y."/>
            <person name="Boore J.L."/>
            <person name="Grigoriev I.V."/>
            <person name="Lindberg D.R."/>
            <person name="Seaver E.C."/>
            <person name="Weisblat D.A."/>
            <person name="Putnam N.H."/>
            <person name="Rokhsar D.S."/>
        </authorList>
    </citation>
    <scope>NUCLEOTIDE SEQUENCE</scope>
</reference>
<dbReference type="HOGENOM" id="CLU_000118_1_0_1"/>
<feature type="domain" description="Bridge-like lipid transfer protein family member 1 C-terminal" evidence="2">
    <location>
        <begin position="1375"/>
        <end position="1672"/>
    </location>
</feature>
<dbReference type="SMART" id="SM01220">
    <property type="entry name" value="FSA_C"/>
    <property type="match status" value="1"/>
</dbReference>
<dbReference type="InterPro" id="IPR033616">
    <property type="entry name" value="BLTP1"/>
</dbReference>
<feature type="region of interest" description="Disordered" evidence="1">
    <location>
        <begin position="472"/>
        <end position="526"/>
    </location>
</feature>
<name>T1FRY6_HELRO</name>
<dbReference type="OMA" id="RWHPHAH"/>
<dbReference type="GeneID" id="20211583"/>
<dbReference type="CTD" id="20211583"/>
<dbReference type="Pfam" id="PF25040">
    <property type="entry name" value="BLTP1_C"/>
    <property type="match status" value="5"/>
</dbReference>
<keyword evidence="5" id="KW-1185">Reference proteome</keyword>
<evidence type="ECO:0000313" key="3">
    <source>
        <dbReference type="EMBL" id="ESO10149.1"/>
    </source>
</evidence>
<feature type="compositionally biased region" description="Low complexity" evidence="1">
    <location>
        <begin position="719"/>
        <end position="728"/>
    </location>
</feature>
<dbReference type="PANTHER" id="PTHR31640">
    <property type="entry name" value="TRANSMEMBRANE PROTEIN KIAA1109"/>
    <property type="match status" value="1"/>
</dbReference>
<feature type="compositionally biased region" description="Low complexity" evidence="1">
    <location>
        <begin position="477"/>
        <end position="497"/>
    </location>
</feature>
<evidence type="ECO:0000259" key="2">
    <source>
        <dbReference type="SMART" id="SM01220"/>
    </source>
</evidence>
<evidence type="ECO:0000256" key="1">
    <source>
        <dbReference type="SAM" id="MobiDB-lite"/>
    </source>
</evidence>